<dbReference type="Proteomes" id="UP001529380">
    <property type="component" value="Unassembled WGS sequence"/>
</dbReference>
<organism evidence="1 2">
    <name type="scientific">Allofournierella massiliensis</name>
    <dbReference type="NCBI Taxonomy" id="1650663"/>
    <lineage>
        <taxon>Bacteria</taxon>
        <taxon>Bacillati</taxon>
        <taxon>Bacillota</taxon>
        <taxon>Clostridia</taxon>
        <taxon>Eubacteriales</taxon>
        <taxon>Oscillospiraceae</taxon>
        <taxon>Allofournierella</taxon>
    </lineage>
</organism>
<protein>
    <recommendedName>
        <fullName evidence="3">PPM-type phosphatase domain-containing protein</fullName>
    </recommendedName>
</protein>
<evidence type="ECO:0000313" key="1">
    <source>
        <dbReference type="EMBL" id="MDM8200569.1"/>
    </source>
</evidence>
<name>A0ABT7UNW5_9FIRM</name>
<reference evidence="1 2" key="1">
    <citation type="submission" date="2023-06" db="EMBL/GenBank/DDBJ databases">
        <title>Identification and characterization of horizontal gene transfer across gut microbiota members of farm animals based on homology search.</title>
        <authorList>
            <person name="Schwarzerova J."/>
            <person name="Nykrynova M."/>
            <person name="Jureckova K."/>
            <person name="Cejkova D."/>
            <person name="Rychlik I."/>
        </authorList>
    </citation>
    <scope>NUCLEOTIDE SEQUENCE [LARGE SCALE GENOMIC DNA]</scope>
    <source>
        <strain evidence="1 2">ET340</strain>
    </source>
</reference>
<comment type="caution">
    <text evidence="1">The sequence shown here is derived from an EMBL/GenBank/DDBJ whole genome shotgun (WGS) entry which is preliminary data.</text>
</comment>
<proteinExistence type="predicted"/>
<evidence type="ECO:0000313" key="2">
    <source>
        <dbReference type="Proteomes" id="UP001529380"/>
    </source>
</evidence>
<dbReference type="RefSeq" id="WP_289599327.1">
    <property type="nucleotide sequence ID" value="NZ_JAUDCL010000005.1"/>
</dbReference>
<dbReference type="EMBL" id="JAUDCL010000005">
    <property type="protein sequence ID" value="MDM8200569.1"/>
    <property type="molecule type" value="Genomic_DNA"/>
</dbReference>
<evidence type="ECO:0008006" key="3">
    <source>
        <dbReference type="Google" id="ProtNLM"/>
    </source>
</evidence>
<gene>
    <name evidence="1" type="ORF">QUW08_04560</name>
</gene>
<dbReference type="SUPFAM" id="SSF81606">
    <property type="entry name" value="PP2C-like"/>
    <property type="match status" value="1"/>
</dbReference>
<accession>A0ABT7UNW5</accession>
<keyword evidence="2" id="KW-1185">Reference proteome</keyword>
<dbReference type="Gene3D" id="3.60.40.10">
    <property type="entry name" value="PPM-type phosphatase domain"/>
    <property type="match status" value="1"/>
</dbReference>
<sequence length="267" mass="29679">MKIAEWVVQGKQSDPLLCEDALVLRPQLAAVIDGVTSKGGRLWQGRSSGRYASECLARALNSEEAAGMNSVQLFAYLDRCLRESWMGKTLETQELPRASVIVYNERFRQVWSYGDCQCLINGVLHSHSKPVDRLAADLRAFVLEYEQLQGKTEEALFAEDPGRAAIGPLLRMQLAFENHPGPWGYPVLNGQGICPEMIAVYPVQPGDEVILASDGYPMLLNTLEKSEQALARLLQEDPHCCRTNRSTKGKEAAAVSYDDRCYCRVLA</sequence>
<dbReference type="InterPro" id="IPR036457">
    <property type="entry name" value="PPM-type-like_dom_sf"/>
</dbReference>